<dbReference type="Gene3D" id="1.10.167.10">
    <property type="entry name" value="Regulator of G-protein Signalling 4, domain 2"/>
    <property type="match status" value="1"/>
</dbReference>
<sequence>MSKQINPNAGGPPKIVLIDMYFEPNKTVEFGILGFTILFYIPALILYIKNRDNIIIKYRQPNNVISAAILSGTISILTPIIRCVKVPCLFNTWIINSLVFSFSIITFSRYIRTYFMQRLSIFKLRFGEKKAKTTEKEDNSKMGSLKNKDNETKDISLKAGSFTKSKNNSSFTYNATLDNFGIIDPVLYFKRLNSIINKKITVFVVIFPVMFIIIYTTIITITNFSEMKRACVNEHKVVGTPKLVLNILICVSSLYLFYQAYIKQKWDKELKIEYTTFVIVDFICTIIMQLTVHGLLGDNMLKYRVYIFHVFSAIVHLMCVIEPVVKVLYYKIRKVDLKLTEEEFLYRLNNSSFKAQVKDIAIHTFCVENILFFEAHLDLMNMVINYYVKKNNTIDNSNGTFSSSDILHKNTINPVLYKPFELTFKPQFEKIYNLYIKEEGIASVNINASTVKTIEEQMENNNYSYLMFSQAVEEIGELLYSNIYPRMKFYDE</sequence>
<comment type="caution">
    <text evidence="3">The sequence shown here is derived from an EMBL/GenBank/DDBJ whole genome shotgun (WGS) entry which is preliminary data.</text>
</comment>
<feature type="transmembrane region" description="Helical" evidence="1">
    <location>
        <begin position="306"/>
        <end position="329"/>
    </location>
</feature>
<evidence type="ECO:0000256" key="1">
    <source>
        <dbReference type="SAM" id="Phobius"/>
    </source>
</evidence>
<evidence type="ECO:0000313" key="4">
    <source>
        <dbReference type="Proteomes" id="UP000193719"/>
    </source>
</evidence>
<feature type="domain" description="RGS" evidence="2">
    <location>
        <begin position="429"/>
        <end position="486"/>
    </location>
</feature>
<dbReference type="InterPro" id="IPR016137">
    <property type="entry name" value="RGS"/>
</dbReference>
<feature type="transmembrane region" description="Helical" evidence="1">
    <location>
        <begin position="274"/>
        <end position="294"/>
    </location>
</feature>
<feature type="transmembrane region" description="Helical" evidence="1">
    <location>
        <begin position="243"/>
        <end position="262"/>
    </location>
</feature>
<dbReference type="OrthoDB" id="196547at2759"/>
<dbReference type="AlphaFoldDB" id="A0A1Y1VNW9"/>
<accession>A0A1Y1VNW9</accession>
<protein>
    <recommendedName>
        <fullName evidence="2">RGS domain-containing protein</fullName>
    </recommendedName>
</protein>
<keyword evidence="1" id="KW-0812">Transmembrane</keyword>
<feature type="transmembrane region" description="Helical" evidence="1">
    <location>
        <begin position="93"/>
        <end position="111"/>
    </location>
</feature>
<reference evidence="3 4" key="2">
    <citation type="submission" date="2016-08" db="EMBL/GenBank/DDBJ databases">
        <title>Pervasive Adenine N6-methylation of Active Genes in Fungi.</title>
        <authorList>
            <consortium name="DOE Joint Genome Institute"/>
            <person name="Mondo S.J."/>
            <person name="Dannebaum R.O."/>
            <person name="Kuo R.C."/>
            <person name="Labutti K."/>
            <person name="Haridas S."/>
            <person name="Kuo A."/>
            <person name="Salamov A."/>
            <person name="Ahrendt S.R."/>
            <person name="Lipzen A."/>
            <person name="Sullivan W."/>
            <person name="Andreopoulos W.B."/>
            <person name="Clum A."/>
            <person name="Lindquist E."/>
            <person name="Daum C."/>
            <person name="Ramamoorthy G.K."/>
            <person name="Gryganskyi A."/>
            <person name="Culley D."/>
            <person name="Magnuson J.K."/>
            <person name="James T.Y."/>
            <person name="O'Malley M.A."/>
            <person name="Stajich J.E."/>
            <person name="Spatafora J.W."/>
            <person name="Visel A."/>
            <person name="Grigoriev I.V."/>
        </authorList>
    </citation>
    <scope>NUCLEOTIDE SEQUENCE [LARGE SCALE GENOMIC DNA]</scope>
    <source>
        <strain evidence="4">finn</strain>
    </source>
</reference>
<proteinExistence type="predicted"/>
<feature type="transmembrane region" description="Helical" evidence="1">
    <location>
        <begin position="200"/>
        <end position="223"/>
    </location>
</feature>
<keyword evidence="4" id="KW-1185">Reference proteome</keyword>
<dbReference type="Proteomes" id="UP000193719">
    <property type="component" value="Unassembled WGS sequence"/>
</dbReference>
<keyword evidence="1" id="KW-1133">Transmembrane helix</keyword>
<dbReference type="Pfam" id="PF00615">
    <property type="entry name" value="RGS"/>
    <property type="match status" value="1"/>
</dbReference>
<evidence type="ECO:0000313" key="3">
    <source>
        <dbReference type="EMBL" id="ORX61094.1"/>
    </source>
</evidence>
<feature type="transmembrane region" description="Helical" evidence="1">
    <location>
        <begin position="60"/>
        <end position="81"/>
    </location>
</feature>
<dbReference type="EMBL" id="MCFH01000001">
    <property type="protein sequence ID" value="ORX61094.1"/>
    <property type="molecule type" value="Genomic_DNA"/>
</dbReference>
<evidence type="ECO:0000259" key="2">
    <source>
        <dbReference type="PROSITE" id="PS50132"/>
    </source>
</evidence>
<organism evidence="3 4">
    <name type="scientific">Piromyces finnis</name>
    <dbReference type="NCBI Taxonomy" id="1754191"/>
    <lineage>
        <taxon>Eukaryota</taxon>
        <taxon>Fungi</taxon>
        <taxon>Fungi incertae sedis</taxon>
        <taxon>Chytridiomycota</taxon>
        <taxon>Chytridiomycota incertae sedis</taxon>
        <taxon>Neocallimastigomycetes</taxon>
        <taxon>Neocallimastigales</taxon>
        <taxon>Neocallimastigaceae</taxon>
        <taxon>Piromyces</taxon>
    </lineage>
</organism>
<dbReference type="InterPro" id="IPR044926">
    <property type="entry name" value="RGS_subdomain_2"/>
</dbReference>
<feature type="transmembrane region" description="Helical" evidence="1">
    <location>
        <begin position="30"/>
        <end position="48"/>
    </location>
</feature>
<dbReference type="InterPro" id="IPR036305">
    <property type="entry name" value="RGS_sf"/>
</dbReference>
<reference evidence="3 4" key="1">
    <citation type="submission" date="2016-08" db="EMBL/GenBank/DDBJ databases">
        <title>Genomes of anaerobic fungi encode conserved fungal cellulosomes for biomass hydrolysis.</title>
        <authorList>
            <consortium name="DOE Joint Genome Institute"/>
            <person name="Haitjema C.H."/>
            <person name="Gilmore S.P."/>
            <person name="Henske J.K."/>
            <person name="Solomon K.V."/>
            <person name="De Groot R."/>
            <person name="Kuo A."/>
            <person name="Mondo S.J."/>
            <person name="Salamov A.A."/>
            <person name="Labutti K."/>
            <person name="Zhao Z."/>
            <person name="Chiniquy J."/>
            <person name="Barry K."/>
            <person name="Brewer H.M."/>
            <person name="Purvine S.O."/>
            <person name="Wright A.T."/>
            <person name="Boxma B."/>
            <person name="Van Alen T."/>
            <person name="Hackstein J.H."/>
            <person name="Baker S.E."/>
            <person name="Grigoriev I.V."/>
            <person name="O'Malley M.A."/>
        </authorList>
    </citation>
    <scope>NUCLEOTIDE SEQUENCE [LARGE SCALE GENOMIC DNA]</scope>
    <source>
        <strain evidence="4">finn</strain>
    </source>
</reference>
<gene>
    <name evidence="3" type="ORF">BCR36DRAFT_341330</name>
</gene>
<keyword evidence="1" id="KW-0472">Membrane</keyword>
<dbReference type="PROSITE" id="PS50132">
    <property type="entry name" value="RGS"/>
    <property type="match status" value="1"/>
</dbReference>
<dbReference type="SUPFAM" id="SSF48097">
    <property type="entry name" value="Regulator of G-protein signaling, RGS"/>
    <property type="match status" value="1"/>
</dbReference>
<name>A0A1Y1VNW9_9FUNG</name>